<keyword evidence="2" id="KW-1185">Reference proteome</keyword>
<dbReference type="Proteomes" id="UP001243375">
    <property type="component" value="Unassembled WGS sequence"/>
</dbReference>
<comment type="caution">
    <text evidence="1">The sequence shown here is derived from an EMBL/GenBank/DDBJ whole genome shotgun (WGS) entry which is preliminary data.</text>
</comment>
<sequence length="185" mass="20362">MRASKTQETFDKLVLTHRNNDDERGLGSKQDQQNYKSGGHLSPPASPSREQEQEQEREQEYSPPRFLHHLAPDLENDLVASRRAAVGPFSPLLDSEEDSLNLFPTPGSTSAFGASSGAEGGGTNKLQVRKRMSNPLLGEPYYPNPNPVKGWTVGRERERERRKANVAVGLGVFAEVGLLVLLKLG</sequence>
<protein>
    <submittedName>
        <fullName evidence="1">Uncharacterized protein</fullName>
    </submittedName>
</protein>
<evidence type="ECO:0000313" key="1">
    <source>
        <dbReference type="EMBL" id="KAJ9120938.1"/>
    </source>
</evidence>
<dbReference type="EMBL" id="JASBWU010000006">
    <property type="protein sequence ID" value="KAJ9120938.1"/>
    <property type="molecule type" value="Genomic_DNA"/>
</dbReference>
<gene>
    <name evidence="1" type="ORF">QFC22_002874</name>
</gene>
<accession>A0ACC2XA92</accession>
<name>A0ACC2XA92_9TREE</name>
<reference evidence="1" key="1">
    <citation type="submission" date="2023-04" db="EMBL/GenBank/DDBJ databases">
        <title>Draft Genome sequencing of Naganishia species isolated from polar environments using Oxford Nanopore Technology.</title>
        <authorList>
            <person name="Leo P."/>
            <person name="Venkateswaran K."/>
        </authorList>
    </citation>
    <scope>NUCLEOTIDE SEQUENCE</scope>
    <source>
        <strain evidence="1">MNA-CCFEE 5425</strain>
    </source>
</reference>
<organism evidence="1 2">
    <name type="scientific">Naganishia vaughanmartiniae</name>
    <dbReference type="NCBI Taxonomy" id="1424756"/>
    <lineage>
        <taxon>Eukaryota</taxon>
        <taxon>Fungi</taxon>
        <taxon>Dikarya</taxon>
        <taxon>Basidiomycota</taxon>
        <taxon>Agaricomycotina</taxon>
        <taxon>Tremellomycetes</taxon>
        <taxon>Filobasidiales</taxon>
        <taxon>Filobasidiaceae</taxon>
        <taxon>Naganishia</taxon>
    </lineage>
</organism>
<proteinExistence type="predicted"/>
<evidence type="ECO:0000313" key="2">
    <source>
        <dbReference type="Proteomes" id="UP001243375"/>
    </source>
</evidence>